<evidence type="ECO:0000313" key="3">
    <source>
        <dbReference type="Proteomes" id="UP000429785"/>
    </source>
</evidence>
<organism evidence="2 3">
    <name type="scientific">Flagellimonas olearia</name>
    <dbReference type="NCBI Taxonomy" id="552546"/>
    <lineage>
        <taxon>Bacteria</taxon>
        <taxon>Pseudomonadati</taxon>
        <taxon>Bacteroidota</taxon>
        <taxon>Flavobacteriia</taxon>
        <taxon>Flavobacteriales</taxon>
        <taxon>Flavobacteriaceae</taxon>
        <taxon>Flagellimonas</taxon>
    </lineage>
</organism>
<dbReference type="Pfam" id="PF13365">
    <property type="entry name" value="Trypsin_2"/>
    <property type="match status" value="1"/>
</dbReference>
<keyword evidence="1" id="KW-0732">Signal</keyword>
<proteinExistence type="predicted"/>
<name>A0A6I1E2L0_9FLAO</name>
<feature type="chain" id="PRO_5026104855" description="Trypsin-like serine protease" evidence="1">
    <location>
        <begin position="24"/>
        <end position="543"/>
    </location>
</feature>
<dbReference type="InterPro" id="IPR043504">
    <property type="entry name" value="Peptidase_S1_PA_chymotrypsin"/>
</dbReference>
<dbReference type="RefSeq" id="WP_152130017.1">
    <property type="nucleotide sequence ID" value="NZ_WELG01000001.1"/>
</dbReference>
<comment type="caution">
    <text evidence="2">The sequence shown here is derived from an EMBL/GenBank/DDBJ whole genome shotgun (WGS) entry which is preliminary data.</text>
</comment>
<protein>
    <recommendedName>
        <fullName evidence="4">Trypsin-like serine protease</fullName>
    </recommendedName>
</protein>
<evidence type="ECO:0000313" key="2">
    <source>
        <dbReference type="EMBL" id="KAB7530065.1"/>
    </source>
</evidence>
<dbReference type="OrthoDB" id="9805367at2"/>
<sequence length="543" mass="61882">MNIKKLFSTILTLLFIGICMCSAQTDSVLVCDVKFKNQKFNNPHAGSGFLLEYDGKVYACTAKHVLFFAKTDSMKTISFGGKLKSWEFVSKKNEKNKVHAGKLINENPNEAIEMPPKGDWLVFEIQGDVPKDIIIYSLREKPLNKGEKVSFLGYPYNTTKPVNVVGSLIDFTKEGNLSLDVPKGNYAGCSGGPVLDTNGKLVGLVSMGYFDQKENKMVFEPSSSDNFKALIQSKERRTTGCAKTEFYSNLAGIISPNMEYLGRGKISMEEAMALKHYRFAYNGKEELLSIQYFDKDQPDNDSYYGTHEVRYVHHEDRLIRSYHDVRGEKSAAYRHYYLGGDIHKEVFQLDKNNNKTFLVLRDSLGNQIESGMGTYLFEFKRIDDRTFVQKQFKKNGTPNVLTTYFPFHNAKISISENGFLKSIVNVDDKGNPILSLDAGYASVAFDFDEYGNELGWSFHDVSGNLANRKNHLNMDYRFAKVAYTFNWKNKKLGLYNGFKESYFDMENKPVENDKGVNSIHYEYDQNGIFLNMTKYDLNGEKVE</sequence>
<dbReference type="Proteomes" id="UP000429785">
    <property type="component" value="Unassembled WGS sequence"/>
</dbReference>
<dbReference type="EMBL" id="WELG01000001">
    <property type="protein sequence ID" value="KAB7530065.1"/>
    <property type="molecule type" value="Genomic_DNA"/>
</dbReference>
<reference evidence="2 3" key="1">
    <citation type="submission" date="2019-10" db="EMBL/GenBank/DDBJ databases">
        <title>Muricauda olearia CL-SS4 JCM15563 genome.</title>
        <authorList>
            <person name="Liu L."/>
        </authorList>
    </citation>
    <scope>NUCLEOTIDE SEQUENCE [LARGE SCALE GENOMIC DNA]</scope>
    <source>
        <strain evidence="2 3">CL-SS4</strain>
    </source>
</reference>
<dbReference type="AlphaFoldDB" id="A0A6I1E2L0"/>
<evidence type="ECO:0000256" key="1">
    <source>
        <dbReference type="SAM" id="SignalP"/>
    </source>
</evidence>
<gene>
    <name evidence="2" type="ORF">F8C76_00660</name>
</gene>
<dbReference type="SUPFAM" id="SSF50494">
    <property type="entry name" value="Trypsin-like serine proteases"/>
    <property type="match status" value="1"/>
</dbReference>
<accession>A0A6I1E2L0</accession>
<feature type="signal peptide" evidence="1">
    <location>
        <begin position="1"/>
        <end position="23"/>
    </location>
</feature>
<evidence type="ECO:0008006" key="4">
    <source>
        <dbReference type="Google" id="ProtNLM"/>
    </source>
</evidence>
<dbReference type="InterPro" id="IPR009003">
    <property type="entry name" value="Peptidase_S1_PA"/>
</dbReference>
<dbReference type="Gene3D" id="2.40.10.10">
    <property type="entry name" value="Trypsin-like serine proteases"/>
    <property type="match status" value="2"/>
</dbReference>